<dbReference type="EMBL" id="CAJNRE010006993">
    <property type="protein sequence ID" value="CAF2061226.1"/>
    <property type="molecule type" value="Genomic_DNA"/>
</dbReference>
<dbReference type="EMBL" id="CAJOBH010000448">
    <property type="protein sequence ID" value="CAF3792586.1"/>
    <property type="molecule type" value="Genomic_DNA"/>
</dbReference>
<feature type="compositionally biased region" description="Basic and acidic residues" evidence="4">
    <location>
        <begin position="1"/>
        <end position="10"/>
    </location>
</feature>
<gene>
    <name evidence="7" type="ORF">BYL167_LOCUS2535</name>
    <name evidence="5" type="ORF">CJN711_LOCUS10533</name>
    <name evidence="6" type="ORF">MBJ925_LOCUS14955</name>
    <name evidence="8" type="ORF">SMN809_LOCUS1194</name>
</gene>
<dbReference type="Proteomes" id="UP000681967">
    <property type="component" value="Unassembled WGS sequence"/>
</dbReference>
<keyword evidence="2 3" id="KW-0802">TPR repeat</keyword>
<dbReference type="InterPro" id="IPR019734">
    <property type="entry name" value="TPR_rpt"/>
</dbReference>
<dbReference type="EMBL" id="CAJOBI010000174">
    <property type="protein sequence ID" value="CAF3801324.1"/>
    <property type="molecule type" value="Genomic_DNA"/>
</dbReference>
<feature type="region of interest" description="Disordered" evidence="4">
    <location>
        <begin position="1"/>
        <end position="24"/>
    </location>
</feature>
<evidence type="ECO:0000256" key="1">
    <source>
        <dbReference type="ARBA" id="ARBA00022737"/>
    </source>
</evidence>
<dbReference type="Gene3D" id="3.90.176.10">
    <property type="entry name" value="Toxin ADP-ribosyltransferase, Chain A, domain 1"/>
    <property type="match status" value="1"/>
</dbReference>
<keyword evidence="1" id="KW-0677">Repeat</keyword>
<reference evidence="5" key="1">
    <citation type="submission" date="2021-02" db="EMBL/GenBank/DDBJ databases">
        <authorList>
            <person name="Nowell W R."/>
        </authorList>
    </citation>
    <scope>NUCLEOTIDE SEQUENCE</scope>
</reference>
<dbReference type="AlphaFoldDB" id="A0A814U923"/>
<evidence type="ECO:0000313" key="8">
    <source>
        <dbReference type="EMBL" id="CAF3801324.1"/>
    </source>
</evidence>
<dbReference type="EMBL" id="CAJNOV010004327">
    <property type="protein sequence ID" value="CAF1171531.1"/>
    <property type="molecule type" value="Genomic_DNA"/>
</dbReference>
<dbReference type="Gene3D" id="1.25.40.10">
    <property type="entry name" value="Tetratricopeptide repeat domain"/>
    <property type="match status" value="1"/>
</dbReference>
<protein>
    <submittedName>
        <fullName evidence="5">Uncharacterized protein</fullName>
    </submittedName>
</protein>
<evidence type="ECO:0000256" key="3">
    <source>
        <dbReference type="PROSITE-ProRule" id="PRU00339"/>
    </source>
</evidence>
<feature type="region of interest" description="Disordered" evidence="4">
    <location>
        <begin position="619"/>
        <end position="641"/>
    </location>
</feature>
<evidence type="ECO:0000313" key="6">
    <source>
        <dbReference type="EMBL" id="CAF2061226.1"/>
    </source>
</evidence>
<dbReference type="SUPFAM" id="SSF56399">
    <property type="entry name" value="ADP-ribosylation"/>
    <property type="match status" value="1"/>
</dbReference>
<dbReference type="SUPFAM" id="SSF48452">
    <property type="entry name" value="TPR-like"/>
    <property type="match status" value="1"/>
</dbReference>
<organism evidence="5 9">
    <name type="scientific">Rotaria magnacalcarata</name>
    <dbReference type="NCBI Taxonomy" id="392030"/>
    <lineage>
        <taxon>Eukaryota</taxon>
        <taxon>Metazoa</taxon>
        <taxon>Spiralia</taxon>
        <taxon>Gnathifera</taxon>
        <taxon>Rotifera</taxon>
        <taxon>Eurotatoria</taxon>
        <taxon>Bdelloidea</taxon>
        <taxon>Philodinida</taxon>
        <taxon>Philodinidae</taxon>
        <taxon>Rotaria</taxon>
    </lineage>
</organism>
<proteinExistence type="predicted"/>
<name>A0A814U923_9BILA</name>
<sequence length="641" mass="74894">MNEEESKHEIANVPSALSNGVQPKHQRTQNYSLIWIDTDIDETNPDCQNVLVMLRSVVNNVIVCTEQTQCIKLLNDMDHEDVFVVCSQELADHFVPILHEMPQVDAIYILGNAKYRHKPWIAEWTKVQGDFTSIRSLLGSLKTFTRECDHNLMPMSFVPKRFLAVTAEEENLVLLEPFFKYSLLYNEIISEIHEDDTKSVKDFVFYSNSKDISESQLTYFQNQYKQKSAVSLYTEDIFLRSMLHHALFSFNMETVARMSFFIRKLHQQLEELYKEQSSTYTNEFMVYRAQTFTEQVFQQLVDTKGGFIAFNNFLSTNKDKEIAIDFVERAMRKNNDILGVVFIMKIDPSKVLTTDTPFALIDEYNAIPQGKEILFTMNTVFRVGDIKQAVNNNRLWKVRLTMVDDNDTELAMLTLRMKKGISFNGWYELGQWMLHVGLFDQAEELYNDLLENAASDDDKICIYHELARAKEGPKKYEEAIIFYEKKVEIKQKTVSADDPSLASTYIIIGQLYDNIGNYSKALEFYRKSHNIYKKTLPPNHPDLGTSYSNIGQVYSELGDYLKSREYYDKAYKIWENIPPPNLPRKSNLKRDTGRLYEPKIYDSKMRQFYQRVAARARRTLPTIHRKLQDDQRKSPNPKRKD</sequence>
<dbReference type="Proteomes" id="UP000676336">
    <property type="component" value="Unassembled WGS sequence"/>
</dbReference>
<dbReference type="PANTHER" id="PTHR45641">
    <property type="entry name" value="TETRATRICOPEPTIDE REPEAT PROTEIN (AFU_ORTHOLOGUE AFUA_6G03870)"/>
    <property type="match status" value="1"/>
</dbReference>
<accession>A0A814U923</accession>
<comment type="caution">
    <text evidence="5">The sequence shown here is derived from an EMBL/GenBank/DDBJ whole genome shotgun (WGS) entry which is preliminary data.</text>
</comment>
<dbReference type="Proteomes" id="UP000663855">
    <property type="component" value="Unassembled WGS sequence"/>
</dbReference>
<evidence type="ECO:0000256" key="2">
    <source>
        <dbReference type="ARBA" id="ARBA00022803"/>
    </source>
</evidence>
<evidence type="ECO:0000313" key="9">
    <source>
        <dbReference type="Proteomes" id="UP000663855"/>
    </source>
</evidence>
<evidence type="ECO:0000256" key="4">
    <source>
        <dbReference type="SAM" id="MobiDB-lite"/>
    </source>
</evidence>
<dbReference type="PANTHER" id="PTHR45641:SF19">
    <property type="entry name" value="NEPHROCYSTIN-3"/>
    <property type="match status" value="1"/>
</dbReference>
<dbReference type="PROSITE" id="PS50005">
    <property type="entry name" value="TPR"/>
    <property type="match status" value="2"/>
</dbReference>
<evidence type="ECO:0000313" key="5">
    <source>
        <dbReference type="EMBL" id="CAF1171531.1"/>
    </source>
</evidence>
<dbReference type="PROSITE" id="PS51996">
    <property type="entry name" value="TR_MART"/>
    <property type="match status" value="1"/>
</dbReference>
<evidence type="ECO:0000313" key="7">
    <source>
        <dbReference type="EMBL" id="CAF3792586.1"/>
    </source>
</evidence>
<dbReference type="Proteomes" id="UP000663824">
    <property type="component" value="Unassembled WGS sequence"/>
</dbReference>
<dbReference type="Pfam" id="PF13424">
    <property type="entry name" value="TPR_12"/>
    <property type="match status" value="1"/>
</dbReference>
<dbReference type="InterPro" id="IPR011990">
    <property type="entry name" value="TPR-like_helical_dom_sf"/>
</dbReference>
<feature type="repeat" description="TPR" evidence="3">
    <location>
        <begin position="544"/>
        <end position="577"/>
    </location>
</feature>
<dbReference type="SMART" id="SM00028">
    <property type="entry name" value="TPR"/>
    <property type="match status" value="4"/>
</dbReference>
<feature type="repeat" description="TPR" evidence="3">
    <location>
        <begin position="502"/>
        <end position="535"/>
    </location>
</feature>